<evidence type="ECO:0000256" key="4">
    <source>
        <dbReference type="ARBA" id="ARBA00023242"/>
    </source>
</evidence>
<organism evidence="7 8">
    <name type="scientific">Arabidopsis thaliana</name>
    <name type="common">Mouse-ear cress</name>
    <dbReference type="NCBI Taxonomy" id="3702"/>
    <lineage>
        <taxon>Eukaryota</taxon>
        <taxon>Viridiplantae</taxon>
        <taxon>Streptophyta</taxon>
        <taxon>Embryophyta</taxon>
        <taxon>Tracheophyta</taxon>
        <taxon>Spermatophyta</taxon>
        <taxon>Magnoliopsida</taxon>
        <taxon>eudicotyledons</taxon>
        <taxon>Gunneridae</taxon>
        <taxon>Pentapetalae</taxon>
        <taxon>rosids</taxon>
        <taxon>malvids</taxon>
        <taxon>Brassicales</taxon>
        <taxon>Brassicaceae</taxon>
        <taxon>Camelineae</taxon>
        <taxon>Arabidopsis</taxon>
    </lineage>
</organism>
<evidence type="ECO:0000259" key="6">
    <source>
        <dbReference type="PROSITE" id="PS50888"/>
    </source>
</evidence>
<evidence type="ECO:0000256" key="5">
    <source>
        <dbReference type="SAM" id="MobiDB-lite"/>
    </source>
</evidence>
<proteinExistence type="predicted"/>
<feature type="region of interest" description="Disordered" evidence="5">
    <location>
        <begin position="36"/>
        <end position="59"/>
    </location>
</feature>
<dbReference type="EMBL" id="LR881466">
    <property type="protein sequence ID" value="CAD5313674.1"/>
    <property type="molecule type" value="Genomic_DNA"/>
</dbReference>
<accession>A0A7G2DYU3</accession>
<sequence>MNKDEVFLRQWFEILYSLTNPEANSDLRRINNEKGVEKVGQKRSAESRREGKKKRVKTQCVIKSSDKSDHDTLLKKKKRRERIRRQLETLKEITPNCPQSDINAILDCVIEYTNNLRLAVLFGGNFFLWPYSDLFVKDYLSFWFLNFSSFPALQGFAGNM</sequence>
<dbReference type="SUPFAM" id="SSF47459">
    <property type="entry name" value="HLH, helix-loop-helix DNA-binding domain"/>
    <property type="match status" value="1"/>
</dbReference>
<dbReference type="GO" id="GO:0046983">
    <property type="term" value="F:protein dimerization activity"/>
    <property type="evidence" value="ECO:0007669"/>
    <property type="project" value="InterPro"/>
</dbReference>
<dbReference type="InterPro" id="IPR011598">
    <property type="entry name" value="bHLH_dom"/>
</dbReference>
<keyword evidence="2" id="KW-0805">Transcription regulation</keyword>
<evidence type="ECO:0000256" key="3">
    <source>
        <dbReference type="ARBA" id="ARBA00023163"/>
    </source>
</evidence>
<keyword evidence="3" id="KW-0804">Transcription</keyword>
<protein>
    <submittedName>
        <fullName evidence="7">(thale cress) hypothetical protein</fullName>
    </submittedName>
</protein>
<dbReference type="AlphaFoldDB" id="A0A7G2DYU3"/>
<evidence type="ECO:0000313" key="7">
    <source>
        <dbReference type="EMBL" id="CAD5313674.1"/>
    </source>
</evidence>
<evidence type="ECO:0000313" key="8">
    <source>
        <dbReference type="Proteomes" id="UP000516314"/>
    </source>
</evidence>
<dbReference type="PROSITE" id="PS50888">
    <property type="entry name" value="BHLH"/>
    <property type="match status" value="1"/>
</dbReference>
<gene>
    <name evidence="7" type="ORF">AT9943_LOCUS2161</name>
</gene>
<dbReference type="GO" id="GO:0005634">
    <property type="term" value="C:nucleus"/>
    <property type="evidence" value="ECO:0007669"/>
    <property type="project" value="UniProtKB-SubCell"/>
</dbReference>
<name>A0A7G2DYU3_ARATH</name>
<evidence type="ECO:0000256" key="1">
    <source>
        <dbReference type="ARBA" id="ARBA00004123"/>
    </source>
</evidence>
<evidence type="ECO:0000256" key="2">
    <source>
        <dbReference type="ARBA" id="ARBA00023015"/>
    </source>
</evidence>
<comment type="subcellular location">
    <subcellularLocation>
        <location evidence="1">Nucleus</location>
    </subcellularLocation>
</comment>
<dbReference type="InterPro" id="IPR036638">
    <property type="entry name" value="HLH_DNA-bd_sf"/>
</dbReference>
<dbReference type="Proteomes" id="UP000516314">
    <property type="component" value="Chromosome 1"/>
</dbReference>
<feature type="compositionally biased region" description="Basic and acidic residues" evidence="5">
    <location>
        <begin position="36"/>
        <end position="49"/>
    </location>
</feature>
<feature type="domain" description="BHLH" evidence="6">
    <location>
        <begin position="67"/>
        <end position="116"/>
    </location>
</feature>
<reference evidence="7 8" key="1">
    <citation type="submission" date="2020-09" db="EMBL/GenBank/DDBJ databases">
        <authorList>
            <person name="Ashkenazy H."/>
        </authorList>
    </citation>
    <scope>NUCLEOTIDE SEQUENCE [LARGE SCALE GENOMIC DNA]</scope>
    <source>
        <strain evidence="8">cv. Cdm-0</strain>
    </source>
</reference>
<keyword evidence="4" id="KW-0539">Nucleus</keyword>